<dbReference type="GO" id="GO:0016788">
    <property type="term" value="F:hydrolase activity, acting on ester bonds"/>
    <property type="evidence" value="ECO:0007669"/>
    <property type="project" value="InterPro"/>
</dbReference>
<organism evidence="2 3">
    <name type="scientific">Puccinia sorghi</name>
    <dbReference type="NCBI Taxonomy" id="27349"/>
    <lineage>
        <taxon>Eukaryota</taxon>
        <taxon>Fungi</taxon>
        <taxon>Dikarya</taxon>
        <taxon>Basidiomycota</taxon>
        <taxon>Pucciniomycotina</taxon>
        <taxon>Pucciniomycetes</taxon>
        <taxon>Pucciniales</taxon>
        <taxon>Pucciniaceae</taxon>
        <taxon>Puccinia</taxon>
    </lineage>
</organism>
<gene>
    <name evidence="2" type="ORF">VP01_1351g5</name>
</gene>
<comment type="caution">
    <text evidence="2">The sequence shown here is derived from an EMBL/GenBank/DDBJ whole genome shotgun (WGS) entry which is preliminary data.</text>
</comment>
<feature type="signal peptide" evidence="1">
    <location>
        <begin position="1"/>
        <end position="16"/>
    </location>
</feature>
<dbReference type="Pfam" id="PF00657">
    <property type="entry name" value="Lipase_GDSL"/>
    <property type="match status" value="1"/>
</dbReference>
<reference evidence="2 3" key="1">
    <citation type="submission" date="2015-08" db="EMBL/GenBank/DDBJ databases">
        <title>Next Generation Sequencing and Analysis of the Genome of Puccinia sorghi L Schw, the Causal Agent of Maize Common Rust.</title>
        <authorList>
            <person name="Rochi L."/>
            <person name="Burguener G."/>
            <person name="Darino M."/>
            <person name="Turjanski A."/>
            <person name="Kreff E."/>
            <person name="Dieguez M.J."/>
            <person name="Sacco F."/>
        </authorList>
    </citation>
    <scope>NUCLEOTIDE SEQUENCE [LARGE SCALE GENOMIC DNA]</scope>
    <source>
        <strain evidence="2 3">RO10H11247</strain>
    </source>
</reference>
<feature type="chain" id="PRO_5005568656" evidence="1">
    <location>
        <begin position="17"/>
        <end position="397"/>
    </location>
</feature>
<name>A0A0L6VM31_9BASI</name>
<proteinExistence type="predicted"/>
<keyword evidence="1" id="KW-0732">Signal</keyword>
<evidence type="ECO:0000313" key="3">
    <source>
        <dbReference type="Proteomes" id="UP000037035"/>
    </source>
</evidence>
<dbReference type="OrthoDB" id="1600564at2759"/>
<dbReference type="STRING" id="27349.A0A0L6VM31"/>
<sequence length="397" mass="44516">MRKFILLALLAAAVSASIVVAAIVGAKHHQRSTSAASDPPSVAVRGLKSDLDSYGTFNERLNSNRWKRVPYSSVVIFGASDCDDAHPRSSIYADTIRGAPYWHGRFTNGPVFGEYMAATTLTGSNITLLNYAYGDATVNNGLTKVTAPDTRMQMEMYITDVENGSAKRGDEGTGRVLHCIWIGINDMIQIWSNVIKNGTFQNNNLNGPQSGFEYASNRVQLESRELLSQLKLIHDHPNVNKLNSDFLLMLLPPLEILPNLYYQSKSLAKNEPALTNTYLTYIGNLTRLYNQVPTPPPSLFVHLEIPTDMMYTADAIRANDKNNKGYNLAYFDAPKYWYFIRKNPDAFNFTNVVDACWNSTTGIDCKSPDQWQYYDTLHPSTKMHQYLAQEITVQVNL</sequence>
<protein>
    <submittedName>
        <fullName evidence="2">Uncharacterized protein</fullName>
    </submittedName>
</protein>
<dbReference type="VEuPathDB" id="FungiDB:VP01_1351g5"/>
<dbReference type="InterPro" id="IPR036514">
    <property type="entry name" value="SGNH_hydro_sf"/>
</dbReference>
<accession>A0A0L6VM31</accession>
<dbReference type="Gene3D" id="3.40.50.1110">
    <property type="entry name" value="SGNH hydrolase"/>
    <property type="match status" value="1"/>
</dbReference>
<dbReference type="InterPro" id="IPR001087">
    <property type="entry name" value="GDSL"/>
</dbReference>
<keyword evidence="3" id="KW-1185">Reference proteome</keyword>
<dbReference type="EMBL" id="LAVV01003910">
    <property type="protein sequence ID" value="KNZ61826.1"/>
    <property type="molecule type" value="Genomic_DNA"/>
</dbReference>
<dbReference type="AlphaFoldDB" id="A0A0L6VM31"/>
<dbReference type="Proteomes" id="UP000037035">
    <property type="component" value="Unassembled WGS sequence"/>
</dbReference>
<evidence type="ECO:0000256" key="1">
    <source>
        <dbReference type="SAM" id="SignalP"/>
    </source>
</evidence>
<evidence type="ECO:0000313" key="2">
    <source>
        <dbReference type="EMBL" id="KNZ61826.1"/>
    </source>
</evidence>